<dbReference type="Pfam" id="PF02515">
    <property type="entry name" value="CoA_transf_3"/>
    <property type="match status" value="2"/>
</dbReference>
<organism evidence="3 4">
    <name type="scientific">Saccharopolyspora gregorii</name>
    <dbReference type="NCBI Taxonomy" id="33914"/>
    <lineage>
        <taxon>Bacteria</taxon>
        <taxon>Bacillati</taxon>
        <taxon>Actinomycetota</taxon>
        <taxon>Actinomycetes</taxon>
        <taxon>Pseudonocardiales</taxon>
        <taxon>Pseudonocardiaceae</taxon>
        <taxon>Saccharopolyspora</taxon>
    </lineage>
</organism>
<keyword evidence="1" id="KW-0808">Transferase</keyword>
<proteinExistence type="predicted"/>
<dbReference type="InterPro" id="IPR044855">
    <property type="entry name" value="CoA-Trfase_III_dom3_sf"/>
</dbReference>
<evidence type="ECO:0000256" key="1">
    <source>
        <dbReference type="ARBA" id="ARBA00022679"/>
    </source>
</evidence>
<dbReference type="InterPro" id="IPR003673">
    <property type="entry name" value="CoA-Trfase_fam_III"/>
</dbReference>
<dbReference type="Proteomes" id="UP001500483">
    <property type="component" value="Unassembled WGS sequence"/>
</dbReference>
<dbReference type="Gene3D" id="3.40.50.10540">
    <property type="entry name" value="Crotonobetainyl-coa:carnitine coa-transferase, domain 1"/>
    <property type="match status" value="2"/>
</dbReference>
<gene>
    <name evidence="3" type="ORF">GCM10020366_35650</name>
</gene>
<accession>A0ABP6RQP4</accession>
<evidence type="ECO:0000313" key="3">
    <source>
        <dbReference type="EMBL" id="GAA3359477.1"/>
    </source>
</evidence>
<protein>
    <recommendedName>
        <fullName evidence="5">CoA transferase</fullName>
    </recommendedName>
</protein>
<dbReference type="PANTHER" id="PTHR48207:SF4">
    <property type="entry name" value="BLL6097 PROTEIN"/>
    <property type="match status" value="1"/>
</dbReference>
<evidence type="ECO:0000313" key="4">
    <source>
        <dbReference type="Proteomes" id="UP001500483"/>
    </source>
</evidence>
<dbReference type="Gene3D" id="3.30.1540.10">
    <property type="entry name" value="formyl-coa transferase, domain 3"/>
    <property type="match status" value="1"/>
</dbReference>
<dbReference type="SUPFAM" id="SSF89796">
    <property type="entry name" value="CoA-transferase family III (CaiB/BaiF)"/>
    <property type="match status" value="2"/>
</dbReference>
<name>A0ABP6RQP4_9PSEU</name>
<reference evidence="4" key="1">
    <citation type="journal article" date="2019" name="Int. J. Syst. Evol. Microbiol.">
        <title>The Global Catalogue of Microorganisms (GCM) 10K type strain sequencing project: providing services to taxonomists for standard genome sequencing and annotation.</title>
        <authorList>
            <consortium name="The Broad Institute Genomics Platform"/>
            <consortium name="The Broad Institute Genome Sequencing Center for Infectious Disease"/>
            <person name="Wu L."/>
            <person name="Ma J."/>
        </authorList>
    </citation>
    <scope>NUCLEOTIDE SEQUENCE [LARGE SCALE GENOMIC DNA]</scope>
    <source>
        <strain evidence="4">JCM 9687</strain>
    </source>
</reference>
<dbReference type="RefSeq" id="WP_344927974.1">
    <property type="nucleotide sequence ID" value="NZ_BAAAYK010000038.1"/>
</dbReference>
<evidence type="ECO:0000256" key="2">
    <source>
        <dbReference type="SAM" id="MobiDB-lite"/>
    </source>
</evidence>
<feature type="region of interest" description="Disordered" evidence="2">
    <location>
        <begin position="123"/>
        <end position="144"/>
    </location>
</feature>
<dbReference type="InterPro" id="IPR023606">
    <property type="entry name" value="CoA-Trfase_III_dom_1_sf"/>
</dbReference>
<dbReference type="PANTHER" id="PTHR48207">
    <property type="entry name" value="SUCCINATE--HYDROXYMETHYLGLUTARATE COA-TRANSFERASE"/>
    <property type="match status" value="1"/>
</dbReference>
<dbReference type="InterPro" id="IPR050483">
    <property type="entry name" value="CoA-transferase_III_domain"/>
</dbReference>
<keyword evidence="4" id="KW-1185">Reference proteome</keyword>
<evidence type="ECO:0008006" key="5">
    <source>
        <dbReference type="Google" id="ProtNLM"/>
    </source>
</evidence>
<sequence>MSGAPTSERAAARVAAEVRDALRGEPDVTCEVDWSGPVRAVLPDEDAVQAACGIMQVHGRAAGRPAALGVDYASVVAGVLASQGELAAAIARARGARVSRVRTSVAEAALLAVQQYLAVAGTESDDAEPRADAGGGTRPPFTTADGVRCELETLDAEPWLRFWRTLGAGNAAISRGWGPFQQRFGTACCPLPPELHEVVGRTRFAEVLAAAAESGVAVLPVREDPVPPWEVPACTTTPLGSAGAPLRPRGAPAAGPLDGLVVVESTRRVQGPVAGHVLRMLGAEVIRVEPPGGDPMRGIPPTAGGTSVRYRSLNDGKRVVEVDIKSAAGRRAVHELVADAEVFVHNWAPGKAAQLGLDTDDLARSAPGLVYAWASGWGGAAGPNPPLGTDFLVQAGGGLAAALSPAGEPVRPSLMTLTDVLGGLVCAHGVLRALLHRVRTGAGARVDTSLFSAAGLVPRAPRARPDPLRGPLRTADGSLVLPRGIDPATATAAFGGAPGELPTRFRERTTGEWVHRGAAAGLVVTPVCADLRDLTTDDRFGAALGRAEHVFPLPPWEFS</sequence>
<comment type="caution">
    <text evidence="3">The sequence shown here is derived from an EMBL/GenBank/DDBJ whole genome shotgun (WGS) entry which is preliminary data.</text>
</comment>
<dbReference type="EMBL" id="BAAAYK010000038">
    <property type="protein sequence ID" value="GAA3359477.1"/>
    <property type="molecule type" value="Genomic_DNA"/>
</dbReference>